<name>A0ABX5XQG5_9BACT</name>
<organism evidence="1 2">
    <name type="scientific">Stieleria magnilauensis</name>
    <dbReference type="NCBI Taxonomy" id="2527963"/>
    <lineage>
        <taxon>Bacteria</taxon>
        <taxon>Pseudomonadati</taxon>
        <taxon>Planctomycetota</taxon>
        <taxon>Planctomycetia</taxon>
        <taxon>Pirellulales</taxon>
        <taxon>Pirellulaceae</taxon>
        <taxon>Stieleria</taxon>
    </lineage>
</organism>
<dbReference type="Proteomes" id="UP000318081">
    <property type="component" value="Chromosome"/>
</dbReference>
<reference evidence="1 2" key="1">
    <citation type="submission" date="2019-02" db="EMBL/GenBank/DDBJ databases">
        <title>Deep-cultivation of Planctomycetes and their phenomic and genomic characterization uncovers novel biology.</title>
        <authorList>
            <person name="Wiegand S."/>
            <person name="Jogler M."/>
            <person name="Boedeker C."/>
            <person name="Pinto D."/>
            <person name="Vollmers J."/>
            <person name="Rivas-Marin E."/>
            <person name="Kohn T."/>
            <person name="Peeters S.H."/>
            <person name="Heuer A."/>
            <person name="Rast P."/>
            <person name="Oberbeckmann S."/>
            <person name="Bunk B."/>
            <person name="Jeske O."/>
            <person name="Meyerdierks A."/>
            <person name="Storesund J.E."/>
            <person name="Kallscheuer N."/>
            <person name="Luecker S."/>
            <person name="Lage O.M."/>
            <person name="Pohl T."/>
            <person name="Merkel B.J."/>
            <person name="Hornburger P."/>
            <person name="Mueller R.-W."/>
            <person name="Bruemmer F."/>
            <person name="Labrenz M."/>
            <person name="Spormann A.M."/>
            <person name="Op den Camp H."/>
            <person name="Overmann J."/>
            <person name="Amann R."/>
            <person name="Jetten M.S.M."/>
            <person name="Mascher T."/>
            <person name="Medema M.H."/>
            <person name="Devos D.P."/>
            <person name="Kaster A.-K."/>
            <person name="Ovreas L."/>
            <person name="Rohde M."/>
            <person name="Galperin M.Y."/>
            <person name="Jogler C."/>
        </authorList>
    </citation>
    <scope>NUCLEOTIDE SEQUENCE [LARGE SCALE GENOMIC DNA]</scope>
    <source>
        <strain evidence="1 2">TBK1r</strain>
    </source>
</reference>
<sequence>MGEFGRLEMIAHARNTPALPLATTKPGGTAVGGRLGTAVKSKYNKVLRPARVAAKPIRI</sequence>
<gene>
    <name evidence="1" type="ORF">TBK1r_17930</name>
</gene>
<evidence type="ECO:0000313" key="1">
    <source>
        <dbReference type="EMBL" id="QDV82861.1"/>
    </source>
</evidence>
<protein>
    <submittedName>
        <fullName evidence="1">Uncharacterized protein</fullName>
    </submittedName>
</protein>
<accession>A0ABX5XQG5</accession>
<evidence type="ECO:0000313" key="2">
    <source>
        <dbReference type="Proteomes" id="UP000318081"/>
    </source>
</evidence>
<dbReference type="EMBL" id="CP036432">
    <property type="protein sequence ID" value="QDV82861.1"/>
    <property type="molecule type" value="Genomic_DNA"/>
</dbReference>
<proteinExistence type="predicted"/>
<keyword evidence="2" id="KW-1185">Reference proteome</keyword>